<dbReference type="SUPFAM" id="SSF143456">
    <property type="entry name" value="VC0467-like"/>
    <property type="match status" value="1"/>
</dbReference>
<comment type="caution">
    <text evidence="2">The sequence shown here is derived from an EMBL/GenBank/DDBJ whole genome shotgun (WGS) entry which is preliminary data.</text>
</comment>
<reference evidence="2" key="1">
    <citation type="submission" date="2023-04" db="EMBL/GenBank/DDBJ databases">
        <title>Phytophthora fragariaefolia NBRC 109709.</title>
        <authorList>
            <person name="Ichikawa N."/>
            <person name="Sato H."/>
            <person name="Tonouchi N."/>
        </authorList>
    </citation>
    <scope>NUCLEOTIDE SEQUENCE</scope>
    <source>
        <strain evidence="2">NBRC 109709</strain>
    </source>
</reference>
<sequence>MAFESRVRHTRNSTLGHDEPDARDERGFGGFPTGTSAAGGDLQPLGGDPDGAQAGGVQRLHRQQGDGEAARTRVPGAVQGHEGVWNECRAQRRPRVHAECRGGDASGGGWLRCWYSDTEADSACGCEKVLHGRAEFGGQRVLTTNFPSAADPSLFVGVDLDTAARAIYDETAKQTDLVFMNGVSAWSPGQLDNELKQGSWVVVQAPVSLAINAPVDLWQDLMRTLGGEYAEMSRMPPMEEE</sequence>
<organism evidence="2 3">
    <name type="scientific">Phytophthora fragariaefolia</name>
    <dbReference type="NCBI Taxonomy" id="1490495"/>
    <lineage>
        <taxon>Eukaryota</taxon>
        <taxon>Sar</taxon>
        <taxon>Stramenopiles</taxon>
        <taxon>Oomycota</taxon>
        <taxon>Peronosporomycetes</taxon>
        <taxon>Peronosporales</taxon>
        <taxon>Peronosporaceae</taxon>
        <taxon>Phytophthora</taxon>
    </lineage>
</organism>
<keyword evidence="3" id="KW-1185">Reference proteome</keyword>
<accession>A0A9W6X0E2</accession>
<dbReference type="OrthoDB" id="272750at2759"/>
<feature type="compositionally biased region" description="Basic and acidic residues" evidence="1">
    <location>
        <begin position="16"/>
        <end position="27"/>
    </location>
</feature>
<proteinExistence type="predicted"/>
<evidence type="ECO:0000313" key="2">
    <source>
        <dbReference type="EMBL" id="GMF24167.1"/>
    </source>
</evidence>
<dbReference type="PANTHER" id="PTHR30327:SF1">
    <property type="entry name" value="UPF0301 PROTEIN YQGE"/>
    <property type="match status" value="1"/>
</dbReference>
<feature type="compositionally biased region" description="Low complexity" evidence="1">
    <location>
        <begin position="38"/>
        <end position="52"/>
    </location>
</feature>
<protein>
    <submittedName>
        <fullName evidence="2">Unnamed protein product</fullName>
    </submittedName>
</protein>
<evidence type="ECO:0000256" key="1">
    <source>
        <dbReference type="SAM" id="MobiDB-lite"/>
    </source>
</evidence>
<dbReference type="InterPro" id="IPR003774">
    <property type="entry name" value="AlgH-like"/>
</dbReference>
<dbReference type="Gene3D" id="3.40.1740.10">
    <property type="entry name" value="VC0467-like"/>
    <property type="match status" value="1"/>
</dbReference>
<dbReference type="AlphaFoldDB" id="A0A9W6X0E2"/>
<gene>
    <name evidence="2" type="ORF">Pfra01_000400100</name>
</gene>
<dbReference type="PANTHER" id="PTHR30327">
    <property type="entry name" value="UNCHARACTERIZED PROTEIN YQGE"/>
    <property type="match status" value="1"/>
</dbReference>
<evidence type="ECO:0000313" key="3">
    <source>
        <dbReference type="Proteomes" id="UP001165121"/>
    </source>
</evidence>
<dbReference type="EMBL" id="BSXT01000313">
    <property type="protein sequence ID" value="GMF24167.1"/>
    <property type="molecule type" value="Genomic_DNA"/>
</dbReference>
<feature type="region of interest" description="Disordered" evidence="1">
    <location>
        <begin position="1"/>
        <end position="75"/>
    </location>
</feature>
<dbReference type="Pfam" id="PF02622">
    <property type="entry name" value="DUF179"/>
    <property type="match status" value="1"/>
</dbReference>
<dbReference type="Proteomes" id="UP001165121">
    <property type="component" value="Unassembled WGS sequence"/>
</dbReference>
<dbReference type="GO" id="GO:0005829">
    <property type="term" value="C:cytosol"/>
    <property type="evidence" value="ECO:0007669"/>
    <property type="project" value="TreeGrafter"/>
</dbReference>
<name>A0A9W6X0E2_9STRA</name>